<evidence type="ECO:0000256" key="4">
    <source>
        <dbReference type="SAM" id="MobiDB-lite"/>
    </source>
</evidence>
<evidence type="ECO:0000259" key="5">
    <source>
        <dbReference type="PROSITE" id="PS50600"/>
    </source>
</evidence>
<proteinExistence type="inferred from homology"/>
<gene>
    <name evidence="6" type="ORF">GRF29_216g751749</name>
</gene>
<dbReference type="Proteomes" id="UP001280581">
    <property type="component" value="Unassembled WGS sequence"/>
</dbReference>
<feature type="region of interest" description="Disordered" evidence="4">
    <location>
        <begin position="1"/>
        <end position="20"/>
    </location>
</feature>
<feature type="domain" description="Ubiquitin-like protease family profile" evidence="5">
    <location>
        <begin position="161"/>
        <end position="341"/>
    </location>
</feature>
<reference evidence="6 7" key="1">
    <citation type="submission" date="2021-02" db="EMBL/GenBank/DDBJ databases">
        <title>Genome assembly of Pseudopithomyces chartarum.</title>
        <authorList>
            <person name="Jauregui R."/>
            <person name="Singh J."/>
            <person name="Voisey C."/>
        </authorList>
    </citation>
    <scope>NUCLEOTIDE SEQUENCE [LARGE SCALE GENOMIC DNA]</scope>
    <source>
        <strain evidence="6 7">AGR01</strain>
    </source>
</reference>
<dbReference type="AlphaFoldDB" id="A0AAN6RCJ8"/>
<organism evidence="6 7">
    <name type="scientific">Pseudopithomyces chartarum</name>
    <dbReference type="NCBI Taxonomy" id="1892770"/>
    <lineage>
        <taxon>Eukaryota</taxon>
        <taxon>Fungi</taxon>
        <taxon>Dikarya</taxon>
        <taxon>Ascomycota</taxon>
        <taxon>Pezizomycotina</taxon>
        <taxon>Dothideomycetes</taxon>
        <taxon>Pleosporomycetidae</taxon>
        <taxon>Pleosporales</taxon>
        <taxon>Massarineae</taxon>
        <taxon>Didymosphaeriaceae</taxon>
        <taxon>Pseudopithomyces</taxon>
    </lineage>
</organism>
<evidence type="ECO:0000313" key="7">
    <source>
        <dbReference type="Proteomes" id="UP001280581"/>
    </source>
</evidence>
<dbReference type="SUPFAM" id="SSF54001">
    <property type="entry name" value="Cysteine proteinases"/>
    <property type="match status" value="1"/>
</dbReference>
<dbReference type="Pfam" id="PF02902">
    <property type="entry name" value="Peptidase_C48"/>
    <property type="match status" value="1"/>
</dbReference>
<accession>A0AAN6RCJ8</accession>
<comment type="similarity">
    <text evidence="1">Belongs to the peptidase C48 family.</text>
</comment>
<keyword evidence="3" id="KW-0378">Hydrolase</keyword>
<evidence type="ECO:0000313" key="6">
    <source>
        <dbReference type="EMBL" id="KAK3197623.1"/>
    </source>
</evidence>
<keyword evidence="7" id="KW-1185">Reference proteome</keyword>
<dbReference type="InterPro" id="IPR003653">
    <property type="entry name" value="Peptidase_C48_C"/>
</dbReference>
<dbReference type="GO" id="GO:0006508">
    <property type="term" value="P:proteolysis"/>
    <property type="evidence" value="ECO:0007669"/>
    <property type="project" value="UniProtKB-KW"/>
</dbReference>
<dbReference type="PROSITE" id="PS50600">
    <property type="entry name" value="ULP_PROTEASE"/>
    <property type="match status" value="1"/>
</dbReference>
<name>A0AAN6RCJ8_9PLEO</name>
<sequence length="518" mass="59192">MSWPNPTAPWHLAPDQRAEAESPHAFVQTGTLVSFQHNNLTVVSSRGFGRDLAPTRPMGLPQKSRRYTIDVTVGPGTCQKLDFGVGLYSNEPEDLRVRSTTRAEYLRLEKIRLLSNETEEPVQRPCQLPPSDPLRYRQLHRWGHFLPPLNQDTYIRLGLGVRLTNEDLHDTITISGFECWYSDEVLEAAMYLLSQYYRTEANRIGLLGPAAVQSIRFIMLDNDMSGQREYIKQLEDKDYIFVPINSGMFATAYHETHGYHWALLTIDRRRLEAWYIDGFAATRRDREWQQLAWDLMTAVGKILGEEYTIWVAENPPDQYRDNFSDDAGPCGPYIIKMTKYYIQKILDFQKGGISHLIDLEPQHDVNQHFRQTFNSSDDRWCLVYTLASVKASQIASERALKHDEAAIGGPVSLLEPEEYIYDTAMFSTASLTHRQLTWRIQLQEEIRAQRSSSPISNLSVSPGVKKTTCIDGQGGRLVDVEEDEYGSHQQQVHNRVASHCGNSDDGNTMIIDLSDDEE</sequence>
<protein>
    <recommendedName>
        <fullName evidence="5">Ubiquitin-like protease family profile domain-containing protein</fullName>
    </recommendedName>
</protein>
<dbReference type="InterPro" id="IPR038765">
    <property type="entry name" value="Papain-like_cys_pep_sf"/>
</dbReference>
<comment type="caution">
    <text evidence="6">The sequence shown here is derived from an EMBL/GenBank/DDBJ whole genome shotgun (WGS) entry which is preliminary data.</text>
</comment>
<dbReference type="Gene3D" id="3.40.395.10">
    <property type="entry name" value="Adenoviral Proteinase, Chain A"/>
    <property type="match status" value="1"/>
</dbReference>
<evidence type="ECO:0000256" key="2">
    <source>
        <dbReference type="ARBA" id="ARBA00022670"/>
    </source>
</evidence>
<dbReference type="GO" id="GO:0008234">
    <property type="term" value="F:cysteine-type peptidase activity"/>
    <property type="evidence" value="ECO:0007669"/>
    <property type="project" value="InterPro"/>
</dbReference>
<keyword evidence="2" id="KW-0645">Protease</keyword>
<dbReference type="GO" id="GO:0019783">
    <property type="term" value="F:ubiquitin-like protein peptidase activity"/>
    <property type="evidence" value="ECO:0007669"/>
    <property type="project" value="UniProtKB-ARBA"/>
</dbReference>
<evidence type="ECO:0000256" key="3">
    <source>
        <dbReference type="ARBA" id="ARBA00022801"/>
    </source>
</evidence>
<dbReference type="EMBL" id="WVTA01000018">
    <property type="protein sequence ID" value="KAK3197623.1"/>
    <property type="molecule type" value="Genomic_DNA"/>
</dbReference>
<evidence type="ECO:0000256" key="1">
    <source>
        <dbReference type="ARBA" id="ARBA00005234"/>
    </source>
</evidence>